<dbReference type="STRING" id="394193.SAMN04489732_13048"/>
<reference evidence="1 2" key="1">
    <citation type="submission" date="2016-10" db="EMBL/GenBank/DDBJ databases">
        <authorList>
            <person name="de Groot N.N."/>
        </authorList>
    </citation>
    <scope>NUCLEOTIDE SEQUENCE [LARGE SCALE GENOMIC DNA]</scope>
    <source>
        <strain evidence="1 2">DSM 44993</strain>
    </source>
</reference>
<keyword evidence="2" id="KW-1185">Reference proteome</keyword>
<evidence type="ECO:0000313" key="1">
    <source>
        <dbReference type="EMBL" id="SEP53746.1"/>
    </source>
</evidence>
<dbReference type="RefSeq" id="WP_091628593.1">
    <property type="nucleotide sequence ID" value="NZ_FOEF01000030.1"/>
</dbReference>
<evidence type="ECO:0000313" key="2">
    <source>
        <dbReference type="Proteomes" id="UP000198582"/>
    </source>
</evidence>
<dbReference type="Proteomes" id="UP000198582">
    <property type="component" value="Unassembled WGS sequence"/>
</dbReference>
<gene>
    <name evidence="1" type="ORF">SAMN04489732_13048</name>
</gene>
<name>A0A1H8YNL2_9PSEU</name>
<sequence>MNRVFLFDPGDEVVANLPRLSAALLSTLESDELDEDAYNAALREIGDAGLIDLVWITWAQLLAHTHTPDEDLLAPHLSDIPEHQWRGPVDRHGQNLIATARNAVADPREEEALLALTEQAIGELDNDGSYWLTWVMAVAVRPVVDDVGGINAFATIAQHVAGAAHELTPDPALGPATAGLSAIAAGHLDSARVYLSSCHPRAAMGALLPVAVTQLHGHATTVLSLDEHGIPDGAGDPAGTEGPAALLRELLDALLAPDRDRNRVAAATDAVATASDDDQILVSWYLALTVGYQLAQQLTRRT</sequence>
<accession>A0A1H8YNL2</accession>
<dbReference type="AlphaFoldDB" id="A0A1H8YNL2"/>
<organism evidence="1 2">
    <name type="scientific">Amycolatopsis saalfeldensis</name>
    <dbReference type="NCBI Taxonomy" id="394193"/>
    <lineage>
        <taxon>Bacteria</taxon>
        <taxon>Bacillati</taxon>
        <taxon>Actinomycetota</taxon>
        <taxon>Actinomycetes</taxon>
        <taxon>Pseudonocardiales</taxon>
        <taxon>Pseudonocardiaceae</taxon>
        <taxon>Amycolatopsis</taxon>
    </lineage>
</organism>
<dbReference type="OrthoDB" id="9936434at2"/>
<protein>
    <submittedName>
        <fullName evidence="1">Uncharacterized protein</fullName>
    </submittedName>
</protein>
<proteinExistence type="predicted"/>
<dbReference type="EMBL" id="FOEF01000030">
    <property type="protein sequence ID" value="SEP53746.1"/>
    <property type="molecule type" value="Genomic_DNA"/>
</dbReference>